<accession>A0A9X2MWA6</accession>
<dbReference type="GO" id="GO:0016787">
    <property type="term" value="F:hydrolase activity"/>
    <property type="evidence" value="ECO:0007669"/>
    <property type="project" value="UniProtKB-KW"/>
</dbReference>
<keyword evidence="1 3" id="KW-0378">Hydrolase</keyword>
<evidence type="ECO:0000313" key="4">
    <source>
        <dbReference type="Proteomes" id="UP001141950"/>
    </source>
</evidence>
<proteinExistence type="predicted"/>
<evidence type="ECO:0000259" key="2">
    <source>
        <dbReference type="Pfam" id="PF20434"/>
    </source>
</evidence>
<dbReference type="InterPro" id="IPR029058">
    <property type="entry name" value="AB_hydrolase_fold"/>
</dbReference>
<dbReference type="Gene3D" id="3.40.50.1820">
    <property type="entry name" value="alpha/beta hydrolase"/>
    <property type="match status" value="1"/>
</dbReference>
<dbReference type="InterPro" id="IPR049492">
    <property type="entry name" value="BD-FAE-like_dom"/>
</dbReference>
<dbReference type="EMBL" id="JANIPJ010000028">
    <property type="protein sequence ID" value="MCR2807497.1"/>
    <property type="molecule type" value="Genomic_DNA"/>
</dbReference>
<reference evidence="3" key="1">
    <citation type="submission" date="2022-08" db="EMBL/GenBank/DDBJ databases">
        <title>The genomic sequence of strain Paenibacillus sp. SCIV0701.</title>
        <authorList>
            <person name="Zhao H."/>
        </authorList>
    </citation>
    <scope>NUCLEOTIDE SEQUENCE</scope>
    <source>
        <strain evidence="3">SCIV0701</strain>
    </source>
</reference>
<dbReference type="Proteomes" id="UP001141950">
    <property type="component" value="Unassembled WGS sequence"/>
</dbReference>
<feature type="domain" description="BD-FAE-like" evidence="2">
    <location>
        <begin position="33"/>
        <end position="218"/>
    </location>
</feature>
<evidence type="ECO:0000256" key="1">
    <source>
        <dbReference type="ARBA" id="ARBA00022801"/>
    </source>
</evidence>
<dbReference type="InterPro" id="IPR050300">
    <property type="entry name" value="GDXG_lipolytic_enzyme"/>
</dbReference>
<dbReference type="PANTHER" id="PTHR48081:SF6">
    <property type="entry name" value="PEPTIDASE S9 PROLYL OLIGOPEPTIDASE CATALYTIC DOMAIN-CONTAINING PROTEIN"/>
    <property type="match status" value="1"/>
</dbReference>
<dbReference type="RefSeq" id="WP_257452030.1">
    <property type="nucleotide sequence ID" value="NZ_JANIPJ010000028.1"/>
</dbReference>
<name>A0A9X2MWA6_9BACL</name>
<dbReference type="Pfam" id="PF20434">
    <property type="entry name" value="BD-FAE"/>
    <property type="match status" value="1"/>
</dbReference>
<dbReference type="AlphaFoldDB" id="A0A9X2MWA6"/>
<gene>
    <name evidence="3" type="ORF">NQZ67_26770</name>
</gene>
<dbReference type="PANTHER" id="PTHR48081">
    <property type="entry name" value="AB HYDROLASE SUPERFAMILY PROTEIN C4A8.06C"/>
    <property type="match status" value="1"/>
</dbReference>
<sequence>MIHRLWTHDAPLAQGSNEEDIPKLELFLLKDADPKGLVIICPGGAYHRRAPHEAYPVAEWLNAIGVSAAVLHYRVYPYAYPSAWLDGKRAIRYAREHAREWNIDPEHIGMLGFSAGGHLASMVGTQFDAGDPSAEDPVERHSSRPDALILCYPVISFREPYTHAGSREVQLGPEPEDHLIQLLSNEQQVNENTPPAFLWHTAEDVAVPPENSMLFAMELARHRIPYELHVFEEGRHGIGLADEVPDTARWMELCERWLARRGFLP</sequence>
<organism evidence="3 4">
    <name type="scientific">Paenibacillus soyae</name>
    <dbReference type="NCBI Taxonomy" id="2969249"/>
    <lineage>
        <taxon>Bacteria</taxon>
        <taxon>Bacillati</taxon>
        <taxon>Bacillota</taxon>
        <taxon>Bacilli</taxon>
        <taxon>Bacillales</taxon>
        <taxon>Paenibacillaceae</taxon>
        <taxon>Paenibacillus</taxon>
    </lineage>
</organism>
<comment type="caution">
    <text evidence="3">The sequence shown here is derived from an EMBL/GenBank/DDBJ whole genome shotgun (WGS) entry which is preliminary data.</text>
</comment>
<dbReference type="SUPFAM" id="SSF53474">
    <property type="entry name" value="alpha/beta-Hydrolases"/>
    <property type="match status" value="1"/>
</dbReference>
<keyword evidence="4" id="KW-1185">Reference proteome</keyword>
<protein>
    <submittedName>
        <fullName evidence="3">Alpha/beta hydrolase</fullName>
    </submittedName>
</protein>
<evidence type="ECO:0000313" key="3">
    <source>
        <dbReference type="EMBL" id="MCR2807497.1"/>
    </source>
</evidence>